<keyword evidence="4" id="KW-1185">Reference proteome</keyword>
<organism evidence="3 4">
    <name type="scientific">Gigaspora margarita</name>
    <dbReference type="NCBI Taxonomy" id="4874"/>
    <lineage>
        <taxon>Eukaryota</taxon>
        <taxon>Fungi</taxon>
        <taxon>Fungi incertae sedis</taxon>
        <taxon>Mucoromycota</taxon>
        <taxon>Glomeromycotina</taxon>
        <taxon>Glomeromycetes</taxon>
        <taxon>Diversisporales</taxon>
        <taxon>Gigasporaceae</taxon>
        <taxon>Gigaspora</taxon>
    </lineage>
</organism>
<dbReference type="InterPro" id="IPR029045">
    <property type="entry name" value="ClpP/crotonase-like_dom_sf"/>
</dbReference>
<feature type="signal peptide" evidence="1">
    <location>
        <begin position="1"/>
        <end position="20"/>
    </location>
</feature>
<reference evidence="3 4" key="1">
    <citation type="journal article" date="2019" name="Environ. Microbiol.">
        <title>At the nexus of three kingdoms: the genome of the mycorrhizal fungus Gigaspora margarita provides insights into plant, endobacterial and fungal interactions.</title>
        <authorList>
            <person name="Venice F."/>
            <person name="Ghignone S."/>
            <person name="Salvioli di Fossalunga A."/>
            <person name="Amselem J."/>
            <person name="Novero M."/>
            <person name="Xianan X."/>
            <person name="Sedzielewska Toro K."/>
            <person name="Morin E."/>
            <person name="Lipzen A."/>
            <person name="Grigoriev I.V."/>
            <person name="Henrissat B."/>
            <person name="Martin F.M."/>
            <person name="Bonfante P."/>
        </authorList>
    </citation>
    <scope>NUCLEOTIDE SEQUENCE [LARGE SCALE GENOMIC DNA]</scope>
    <source>
        <strain evidence="3 4">BEG34</strain>
    </source>
</reference>
<evidence type="ECO:0000259" key="2">
    <source>
        <dbReference type="Pfam" id="PF23658"/>
    </source>
</evidence>
<dbReference type="InterPro" id="IPR052766">
    <property type="entry name" value="S41A_metabolite_peptidase"/>
</dbReference>
<proteinExistence type="predicted"/>
<sequence>MNFYIVFFAFLFVSTVNVQSYVISRQASVSDGCARISNEFITTQKIRFNYADAKDCYESFPFDKDVASKTIDTLTGLIGGFYSFLDKAKEPPQPGFDFRSMDLIAELDLFRNKSYTTLHDFTIDVQHLISDLKDAHTNFGSECFMSFLFYANITFYSVVDNGVQKIKVFNDTIDQSNNNCEVTHIDGQQAFNVISDYAKNSVSASRDPSVRFNIALDRAYLSFAIRTELPTKPDITYTLKCNNTNEFDVKRNWIAVSSSRILNKFNDSKSYFDNICNPIKGSKQSTSSNFELRKIAKTFNVVNGILAERDQSVTIIRTVDEFVGFYKVQDFGVVKIFTELPAGLSDAMLANVTQGFKDLANTGVKKIVLDLSDNLGGALLVILFFNLLLFPNTYPTFDFDIRVTEQMKLAITEQFKLATLNNIFDMSDYVNSKTHANFTSAADFIGNNVYTRGGVMGNYSNKHVVSDASLNLIIQFIQNLTTPLPWKPEDYIILTNGLCGSACAFIAEHAVEYNNVSTVAVGGIASNPLLSYASFPGGAVVNSTQIFDSLEKLGLLNNTLIPKPFPLTGTSVNFPMNEVYSKINPDEILEFSYRPAKFRLFYDEQNVRNISILWSQAAALIGSK</sequence>
<comment type="caution">
    <text evidence="3">The sequence shown here is derived from an EMBL/GenBank/DDBJ whole genome shotgun (WGS) entry which is preliminary data.</text>
</comment>
<dbReference type="InterPro" id="IPR056186">
    <property type="entry name" value="PDZ_CPAF-rel"/>
</dbReference>
<evidence type="ECO:0000313" key="4">
    <source>
        <dbReference type="Proteomes" id="UP000439903"/>
    </source>
</evidence>
<dbReference type="PANTHER" id="PTHR37049:SF4">
    <property type="entry name" value="RHODANESE DOMAIN-CONTAINING PROTEIN"/>
    <property type="match status" value="1"/>
</dbReference>
<feature type="domain" description="CPAF-like PDZ" evidence="2">
    <location>
        <begin position="149"/>
        <end position="221"/>
    </location>
</feature>
<dbReference type="SUPFAM" id="SSF52096">
    <property type="entry name" value="ClpP/crotonase"/>
    <property type="match status" value="1"/>
</dbReference>
<name>A0A8H4AQU8_GIGMA</name>
<protein>
    <submittedName>
        <fullName evidence="3">Peptidase s41 family protein</fullName>
    </submittedName>
</protein>
<dbReference type="AlphaFoldDB" id="A0A8H4AQU8"/>
<dbReference type="Pfam" id="PF23658">
    <property type="entry name" value="PDZ_CPAF_rel"/>
    <property type="match status" value="1"/>
</dbReference>
<evidence type="ECO:0000313" key="3">
    <source>
        <dbReference type="EMBL" id="KAF0523925.1"/>
    </source>
</evidence>
<dbReference type="Proteomes" id="UP000439903">
    <property type="component" value="Unassembled WGS sequence"/>
</dbReference>
<dbReference type="Gene3D" id="3.90.226.10">
    <property type="entry name" value="2-enoyl-CoA Hydratase, Chain A, domain 1"/>
    <property type="match status" value="1"/>
</dbReference>
<feature type="chain" id="PRO_5034442689" evidence="1">
    <location>
        <begin position="21"/>
        <end position="624"/>
    </location>
</feature>
<dbReference type="EMBL" id="WTPW01000317">
    <property type="protein sequence ID" value="KAF0523925.1"/>
    <property type="molecule type" value="Genomic_DNA"/>
</dbReference>
<evidence type="ECO:0000256" key="1">
    <source>
        <dbReference type="SAM" id="SignalP"/>
    </source>
</evidence>
<keyword evidence="1" id="KW-0732">Signal</keyword>
<gene>
    <name evidence="3" type="ORF">F8M41_015236</name>
</gene>
<dbReference type="PANTHER" id="PTHR37049">
    <property type="entry name" value="PEPTIDASE S41 FAMILY PROTEIN"/>
    <property type="match status" value="1"/>
</dbReference>
<dbReference type="OrthoDB" id="27214at2759"/>
<accession>A0A8H4AQU8</accession>